<feature type="transmembrane region" description="Helical" evidence="1">
    <location>
        <begin position="38"/>
        <end position="58"/>
    </location>
</feature>
<feature type="transmembrane region" description="Helical" evidence="1">
    <location>
        <begin position="79"/>
        <end position="103"/>
    </location>
</feature>
<keyword evidence="4" id="KW-1185">Reference proteome</keyword>
<keyword evidence="1" id="KW-1133">Transmembrane helix</keyword>
<reference evidence="4" key="1">
    <citation type="submission" date="2016-06" db="EMBL/GenBank/DDBJ databases">
        <authorList>
            <person name="Varghese N."/>
            <person name="Submissions Spin"/>
        </authorList>
    </citation>
    <scope>NUCLEOTIDE SEQUENCE [LARGE SCALE GENOMIC DNA]</scope>
    <source>
        <strain evidence="4">DSM 45647</strain>
    </source>
</reference>
<keyword evidence="1" id="KW-0472">Membrane</keyword>
<dbReference type="PANTHER" id="PTHR35797">
    <property type="entry name" value="PROTEASE-RELATED"/>
    <property type="match status" value="1"/>
</dbReference>
<evidence type="ECO:0000256" key="1">
    <source>
        <dbReference type="SAM" id="Phobius"/>
    </source>
</evidence>
<dbReference type="GO" id="GO:0004175">
    <property type="term" value="F:endopeptidase activity"/>
    <property type="evidence" value="ECO:0007669"/>
    <property type="project" value="UniProtKB-ARBA"/>
</dbReference>
<dbReference type="GO" id="GO:0006508">
    <property type="term" value="P:proteolysis"/>
    <property type="evidence" value="ECO:0007669"/>
    <property type="project" value="UniProtKB-KW"/>
</dbReference>
<dbReference type="PANTHER" id="PTHR35797:SF1">
    <property type="entry name" value="PROTEASE"/>
    <property type="match status" value="1"/>
</dbReference>
<keyword evidence="3" id="KW-0378">Hydrolase</keyword>
<feature type="transmembrane region" description="Helical" evidence="1">
    <location>
        <begin position="183"/>
        <end position="202"/>
    </location>
</feature>
<keyword evidence="1" id="KW-0812">Transmembrane</keyword>
<evidence type="ECO:0000313" key="4">
    <source>
        <dbReference type="Proteomes" id="UP000199360"/>
    </source>
</evidence>
<dbReference type="Pfam" id="PF02517">
    <property type="entry name" value="Rce1-like"/>
    <property type="match status" value="1"/>
</dbReference>
<dbReference type="AlphaFoldDB" id="A0A1C5H7N7"/>
<dbReference type="EMBL" id="FMDM01000002">
    <property type="protein sequence ID" value="SCG41917.1"/>
    <property type="molecule type" value="Genomic_DNA"/>
</dbReference>
<organism evidence="3 4">
    <name type="scientific">Micromonospora humi</name>
    <dbReference type="NCBI Taxonomy" id="745366"/>
    <lineage>
        <taxon>Bacteria</taxon>
        <taxon>Bacillati</taxon>
        <taxon>Actinomycetota</taxon>
        <taxon>Actinomycetes</taxon>
        <taxon>Micromonosporales</taxon>
        <taxon>Micromonosporaceae</taxon>
        <taxon>Micromonospora</taxon>
    </lineage>
</organism>
<gene>
    <name evidence="3" type="ORF">GA0070213_102388</name>
</gene>
<dbReference type="InterPro" id="IPR003675">
    <property type="entry name" value="Rce1/LyrA-like_dom"/>
</dbReference>
<dbReference type="OrthoDB" id="3693644at2"/>
<dbReference type="Proteomes" id="UP000199360">
    <property type="component" value="Unassembled WGS sequence"/>
</dbReference>
<proteinExistence type="predicted"/>
<accession>A0A1C5H7N7</accession>
<keyword evidence="3" id="KW-0645">Protease</keyword>
<sequence length="267" mass="29487">MSLRVRGIVVFLVVAFGGTWPYLFLARWVMGWSLVNPLVQLPVAMMPALGAVVVRRWVTREGFADAGLRLRLRGAWPHWLLAWFAPLAVTFLALGCAAALGWWRPDLSPAGGPGGVAFLLVLQLVSTPLYWGEEFGWTSFLWPRLVPGRPRASVVATGLVWAVWHYPLAFLGYAEFDDHTVSMALWTVMFVLFQVMLCWLYARTGSVWVTSLAHAGNNMVMGLLTEQLFGELSTVRNLICVDVALALVCVPLLRSSVFRSPGGTAAR</sequence>
<feature type="transmembrane region" description="Helical" evidence="1">
    <location>
        <begin position="115"/>
        <end position="131"/>
    </location>
</feature>
<dbReference type="RefSeq" id="WP_091057941.1">
    <property type="nucleotide sequence ID" value="NZ_FMDM01000002.1"/>
</dbReference>
<feature type="transmembrane region" description="Helical" evidence="1">
    <location>
        <begin position="7"/>
        <end position="26"/>
    </location>
</feature>
<dbReference type="InterPro" id="IPR042150">
    <property type="entry name" value="MmRce1-like"/>
</dbReference>
<dbReference type="STRING" id="745366.GA0070213_102388"/>
<evidence type="ECO:0000313" key="3">
    <source>
        <dbReference type="EMBL" id="SCG41917.1"/>
    </source>
</evidence>
<protein>
    <submittedName>
        <fullName evidence="3">CAAX protease self-immunity</fullName>
    </submittedName>
</protein>
<feature type="transmembrane region" description="Helical" evidence="1">
    <location>
        <begin position="152"/>
        <end position="171"/>
    </location>
</feature>
<name>A0A1C5H7N7_9ACTN</name>
<dbReference type="GO" id="GO:0080120">
    <property type="term" value="P:CAAX-box protein maturation"/>
    <property type="evidence" value="ECO:0007669"/>
    <property type="project" value="UniProtKB-ARBA"/>
</dbReference>
<feature type="domain" description="CAAX prenyl protease 2/Lysostaphin resistance protein A-like" evidence="2">
    <location>
        <begin position="117"/>
        <end position="220"/>
    </location>
</feature>
<evidence type="ECO:0000259" key="2">
    <source>
        <dbReference type="Pfam" id="PF02517"/>
    </source>
</evidence>